<dbReference type="EMBL" id="DF974467">
    <property type="protein sequence ID" value="GAU48755.1"/>
    <property type="molecule type" value="Genomic_DNA"/>
</dbReference>
<name>A0A2Z6PG73_TRISU</name>
<evidence type="ECO:0000313" key="2">
    <source>
        <dbReference type="Proteomes" id="UP000242715"/>
    </source>
</evidence>
<protein>
    <submittedName>
        <fullName evidence="1">Uncharacterized protein</fullName>
    </submittedName>
</protein>
<sequence>MLKKRMEKHVSQEKSFESQTLAEHIGEGIANPVLNRSDLNRKPCFDLVAAEPVESQTRCGIVKAEAKKAWYC</sequence>
<reference evidence="2" key="1">
    <citation type="journal article" date="2017" name="Front. Plant Sci.">
        <title>Climate Clever Clovers: New Paradigm to Reduce the Environmental Footprint of Ruminants by Breeding Low Methanogenic Forages Utilizing Haplotype Variation.</title>
        <authorList>
            <person name="Kaur P."/>
            <person name="Appels R."/>
            <person name="Bayer P.E."/>
            <person name="Keeble-Gagnere G."/>
            <person name="Wang J."/>
            <person name="Hirakawa H."/>
            <person name="Shirasawa K."/>
            <person name="Vercoe P."/>
            <person name="Stefanova K."/>
            <person name="Durmic Z."/>
            <person name="Nichols P."/>
            <person name="Revell C."/>
            <person name="Isobe S.N."/>
            <person name="Edwards D."/>
            <person name="Erskine W."/>
        </authorList>
    </citation>
    <scope>NUCLEOTIDE SEQUENCE [LARGE SCALE GENOMIC DNA]</scope>
    <source>
        <strain evidence="2">cv. Daliak</strain>
    </source>
</reference>
<proteinExistence type="predicted"/>
<evidence type="ECO:0000313" key="1">
    <source>
        <dbReference type="EMBL" id="GAU48755.1"/>
    </source>
</evidence>
<dbReference type="Proteomes" id="UP000242715">
    <property type="component" value="Unassembled WGS sequence"/>
</dbReference>
<keyword evidence="2" id="KW-1185">Reference proteome</keyword>
<gene>
    <name evidence="1" type="ORF">TSUD_185500</name>
</gene>
<accession>A0A2Z6PG73</accession>
<dbReference type="AlphaFoldDB" id="A0A2Z6PG73"/>
<organism evidence="1 2">
    <name type="scientific">Trifolium subterraneum</name>
    <name type="common">Subterranean clover</name>
    <dbReference type="NCBI Taxonomy" id="3900"/>
    <lineage>
        <taxon>Eukaryota</taxon>
        <taxon>Viridiplantae</taxon>
        <taxon>Streptophyta</taxon>
        <taxon>Embryophyta</taxon>
        <taxon>Tracheophyta</taxon>
        <taxon>Spermatophyta</taxon>
        <taxon>Magnoliopsida</taxon>
        <taxon>eudicotyledons</taxon>
        <taxon>Gunneridae</taxon>
        <taxon>Pentapetalae</taxon>
        <taxon>rosids</taxon>
        <taxon>fabids</taxon>
        <taxon>Fabales</taxon>
        <taxon>Fabaceae</taxon>
        <taxon>Papilionoideae</taxon>
        <taxon>50 kb inversion clade</taxon>
        <taxon>NPAAA clade</taxon>
        <taxon>Hologalegina</taxon>
        <taxon>IRL clade</taxon>
        <taxon>Trifolieae</taxon>
        <taxon>Trifolium</taxon>
    </lineage>
</organism>